<evidence type="ECO:0000256" key="2">
    <source>
        <dbReference type="SAM" id="SignalP"/>
    </source>
</evidence>
<proteinExistence type="predicted"/>
<keyword evidence="2" id="KW-0732">Signal</keyword>
<dbReference type="InterPro" id="IPR016187">
    <property type="entry name" value="CTDL_fold"/>
</dbReference>
<dbReference type="SMART" id="SM00034">
    <property type="entry name" value="CLECT"/>
    <property type="match status" value="1"/>
</dbReference>
<sequence length="183" mass="21062">MAKKTLLLLALVLMNNVMLFAQSKNLPLVKKSFRRRHVTYLPCPNDWVSYKGSPSCYKVPRRLTNSWFDARKSCIAMGSDLVKISSDQENDFVALLAHSYFPVTTHLIYQAAWIGLISDTKRIFSWVDATKLAGQFTNWHKGEPNNAVKNEDCAVIYIDSRKTWNDVPCKWVKIPYICEKERA</sequence>
<dbReference type="RefSeq" id="XP_028512474.1">
    <property type="nucleotide sequence ID" value="XM_028656673.1"/>
</dbReference>
<dbReference type="InterPro" id="IPR050111">
    <property type="entry name" value="C-type_lectin/snaclec_domain"/>
</dbReference>
<reference evidence="4" key="1">
    <citation type="submission" date="2022-11" db="UniProtKB">
        <authorList>
            <consortium name="EnsemblMetazoa"/>
        </authorList>
    </citation>
    <scope>IDENTIFICATION</scope>
</reference>
<accession>A0A913YBQ4</accession>
<dbReference type="AlphaFoldDB" id="A0A913YBQ4"/>
<name>A0A913YBQ4_EXADI</name>
<feature type="chain" id="PRO_5037516643" description="C-type lectin domain-containing protein" evidence="2">
    <location>
        <begin position="22"/>
        <end position="183"/>
    </location>
</feature>
<evidence type="ECO:0000256" key="1">
    <source>
        <dbReference type="ARBA" id="ARBA00023157"/>
    </source>
</evidence>
<keyword evidence="1" id="KW-1015">Disulfide bond</keyword>
<dbReference type="InterPro" id="IPR018378">
    <property type="entry name" value="C-type_lectin_CS"/>
</dbReference>
<evidence type="ECO:0000313" key="4">
    <source>
        <dbReference type="EnsemblMetazoa" id="XP_028512474.1"/>
    </source>
</evidence>
<dbReference type="PROSITE" id="PS00615">
    <property type="entry name" value="C_TYPE_LECTIN_1"/>
    <property type="match status" value="1"/>
</dbReference>
<dbReference type="InterPro" id="IPR016186">
    <property type="entry name" value="C-type_lectin-like/link_sf"/>
</dbReference>
<dbReference type="EnsemblMetazoa" id="XM_028656673.1">
    <property type="protein sequence ID" value="XP_028512474.1"/>
    <property type="gene ID" value="LOC110255159"/>
</dbReference>
<evidence type="ECO:0000313" key="5">
    <source>
        <dbReference type="Proteomes" id="UP000887567"/>
    </source>
</evidence>
<protein>
    <recommendedName>
        <fullName evidence="3">C-type lectin domain-containing protein</fullName>
    </recommendedName>
</protein>
<dbReference type="PROSITE" id="PS50041">
    <property type="entry name" value="C_TYPE_LECTIN_2"/>
    <property type="match status" value="1"/>
</dbReference>
<dbReference type="OMA" id="ICEKERA"/>
<dbReference type="OrthoDB" id="5965169at2759"/>
<feature type="domain" description="C-type lectin" evidence="3">
    <location>
        <begin position="56"/>
        <end position="169"/>
    </location>
</feature>
<dbReference type="Proteomes" id="UP000887567">
    <property type="component" value="Unplaced"/>
</dbReference>
<feature type="signal peptide" evidence="2">
    <location>
        <begin position="1"/>
        <end position="21"/>
    </location>
</feature>
<evidence type="ECO:0000259" key="3">
    <source>
        <dbReference type="PROSITE" id="PS50041"/>
    </source>
</evidence>
<dbReference type="GeneID" id="110255159"/>
<dbReference type="PANTHER" id="PTHR22803">
    <property type="entry name" value="MANNOSE, PHOSPHOLIPASE, LECTIN RECEPTOR RELATED"/>
    <property type="match status" value="1"/>
</dbReference>
<dbReference type="SUPFAM" id="SSF56436">
    <property type="entry name" value="C-type lectin-like"/>
    <property type="match status" value="1"/>
</dbReference>
<dbReference type="InterPro" id="IPR001304">
    <property type="entry name" value="C-type_lectin-like"/>
</dbReference>
<dbReference type="Gene3D" id="3.10.100.10">
    <property type="entry name" value="Mannose-Binding Protein A, subunit A"/>
    <property type="match status" value="1"/>
</dbReference>
<keyword evidence="5" id="KW-1185">Reference proteome</keyword>
<organism evidence="4 5">
    <name type="scientific">Exaiptasia diaphana</name>
    <name type="common">Tropical sea anemone</name>
    <name type="synonym">Aiptasia pulchella</name>
    <dbReference type="NCBI Taxonomy" id="2652724"/>
    <lineage>
        <taxon>Eukaryota</taxon>
        <taxon>Metazoa</taxon>
        <taxon>Cnidaria</taxon>
        <taxon>Anthozoa</taxon>
        <taxon>Hexacorallia</taxon>
        <taxon>Actiniaria</taxon>
        <taxon>Aiptasiidae</taxon>
        <taxon>Exaiptasia</taxon>
    </lineage>
</organism>
<dbReference type="KEGG" id="epa:110255159"/>
<dbReference type="Pfam" id="PF00059">
    <property type="entry name" value="Lectin_C"/>
    <property type="match status" value="1"/>
</dbReference>